<evidence type="ECO:0000313" key="1">
    <source>
        <dbReference type="EMBL" id="MDN3571288.1"/>
    </source>
</evidence>
<evidence type="ECO:0000313" key="2">
    <source>
        <dbReference type="Proteomes" id="UP001244297"/>
    </source>
</evidence>
<protein>
    <submittedName>
        <fullName evidence="1">Uncharacterized protein</fullName>
    </submittedName>
</protein>
<organism evidence="1 2">
    <name type="scientific">Methylobacterium longum</name>
    <dbReference type="NCBI Taxonomy" id="767694"/>
    <lineage>
        <taxon>Bacteria</taxon>
        <taxon>Pseudomonadati</taxon>
        <taxon>Pseudomonadota</taxon>
        <taxon>Alphaproteobacteria</taxon>
        <taxon>Hyphomicrobiales</taxon>
        <taxon>Methylobacteriaceae</taxon>
        <taxon>Methylobacterium</taxon>
    </lineage>
</organism>
<dbReference type="EMBL" id="JAUFPT010000032">
    <property type="protein sequence ID" value="MDN3571288.1"/>
    <property type="molecule type" value="Genomic_DNA"/>
</dbReference>
<accession>A0ABT8APU1</accession>
<keyword evidence="2" id="KW-1185">Reference proteome</keyword>
<name>A0ABT8APU1_9HYPH</name>
<proteinExistence type="predicted"/>
<dbReference type="Proteomes" id="UP001244297">
    <property type="component" value="Unassembled WGS sequence"/>
</dbReference>
<reference evidence="2" key="1">
    <citation type="journal article" date="2019" name="Int. J. Syst. Evol. Microbiol.">
        <title>The Global Catalogue of Microorganisms (GCM) 10K type strain sequencing project: providing services to taxonomists for standard genome sequencing and annotation.</title>
        <authorList>
            <consortium name="The Broad Institute Genomics Platform"/>
            <consortium name="The Broad Institute Genome Sequencing Center for Infectious Disease"/>
            <person name="Wu L."/>
            <person name="Ma J."/>
        </authorList>
    </citation>
    <scope>NUCLEOTIDE SEQUENCE [LARGE SCALE GENOMIC DNA]</scope>
    <source>
        <strain evidence="2">CECT 7806</strain>
    </source>
</reference>
<dbReference type="RefSeq" id="WP_238284658.1">
    <property type="nucleotide sequence ID" value="NZ_BPQS01000001.1"/>
</dbReference>
<comment type="caution">
    <text evidence="1">The sequence shown here is derived from an EMBL/GenBank/DDBJ whole genome shotgun (WGS) entry which is preliminary data.</text>
</comment>
<sequence>MLPEACTPRLAPAADVNHHLLGRALDGRDAGRLRRDCLDRLSRTLSETRADTVILSYEDFAVQRPGLCVPSVLADIFARHDFGMDVALVVKPQAEQLTSAYALRTQLIAEPRTFEEFVRREGSSGRYDYVARLEPWRRAAEGRVVALPVRDLCSEAPLLVRLVESLGLYARLGPLLSPDDLTYRTNRSAGPVAVEASRRLHGLGLHRMTTGRHPRRLGHLLDDLAQARGLDAEPFRGNAPNALAKVEAGHGPANERLAAICWGRGWDAVVARVPMRPPNELAGRPIPPEIEAQVDRLVTEMTARVAFRTPPAWLRRLDGIVERGVERIADLAGRPAWRVR</sequence>
<gene>
    <name evidence="1" type="ORF">QWZ18_11720</name>
</gene>